<reference evidence="2" key="1">
    <citation type="journal article" date="2015" name="PLoS Genet.">
        <title>Genome Sequence and Transcriptome Analyses of Chrysochromulina tobin: Metabolic Tools for Enhanced Algal Fitness in the Prominent Order Prymnesiales (Haptophyceae).</title>
        <authorList>
            <person name="Hovde B.T."/>
            <person name="Deodato C.R."/>
            <person name="Hunsperger H.M."/>
            <person name="Ryken S.A."/>
            <person name="Yost W."/>
            <person name="Jha R.K."/>
            <person name="Patterson J."/>
            <person name="Monnat R.J. Jr."/>
            <person name="Barlow S.B."/>
            <person name="Starkenburg S.R."/>
            <person name="Cattolico R.A."/>
        </authorList>
    </citation>
    <scope>NUCLEOTIDE SEQUENCE</scope>
    <source>
        <strain evidence="2">CCMP291</strain>
    </source>
</reference>
<evidence type="ECO:0000313" key="2">
    <source>
        <dbReference type="Proteomes" id="UP000037460"/>
    </source>
</evidence>
<comment type="caution">
    <text evidence="1">The sequence shown here is derived from an EMBL/GenBank/DDBJ whole genome shotgun (WGS) entry which is preliminary data.</text>
</comment>
<feature type="non-terminal residue" evidence="1">
    <location>
        <position position="350"/>
    </location>
</feature>
<dbReference type="AlphaFoldDB" id="A0A0M0LS02"/>
<dbReference type="Proteomes" id="UP000037460">
    <property type="component" value="Unassembled WGS sequence"/>
</dbReference>
<name>A0A0M0LS02_9EUKA</name>
<accession>A0A0M0LS02</accession>
<protein>
    <submittedName>
        <fullName evidence="1">Uncharacterized protein</fullName>
    </submittedName>
</protein>
<gene>
    <name evidence="1" type="ORF">Ctob_012358</name>
</gene>
<organism evidence="1 2">
    <name type="scientific">Chrysochromulina tobinii</name>
    <dbReference type="NCBI Taxonomy" id="1460289"/>
    <lineage>
        <taxon>Eukaryota</taxon>
        <taxon>Haptista</taxon>
        <taxon>Haptophyta</taxon>
        <taxon>Prymnesiophyceae</taxon>
        <taxon>Prymnesiales</taxon>
        <taxon>Chrysochromulinaceae</taxon>
        <taxon>Chrysochromulina</taxon>
    </lineage>
</organism>
<evidence type="ECO:0000313" key="1">
    <source>
        <dbReference type="EMBL" id="KOO53682.1"/>
    </source>
</evidence>
<dbReference type="EMBL" id="JWZX01000114">
    <property type="protein sequence ID" value="KOO53682.1"/>
    <property type="molecule type" value="Genomic_DNA"/>
</dbReference>
<proteinExistence type="predicted"/>
<sequence>MYQDIFIDGAASPKTVADQFEEDLCANRHSLLFGLADASWKGPSSAEGANYASSLSQLIGCFHAAQKRASFRCDAGAWSDDKALRKEHWVGLGVPIALIVPTLHTCSFVDDPMGGVDVGAEADFAVDDDGQYVPVLTTSRTLLAPSDPCCELRLEVLLRHHKRLVLKPTMGTNSGGLLCLSLDQAESIFKSGRAAAGGSRTLIIEGQVLAARTNCMERLLLLEGHEALVAVSDFTPPSCNAHVHSPPARARHTSMVLESVVAGDALGRTVVEVVRATLRVLATALGSSAFRADFFIRWPKPGAENTLATLHLNEIEHGFGAGRMLAWFGMPLTDYAMRSWALGGDVAQRR</sequence>
<keyword evidence="2" id="KW-1185">Reference proteome</keyword>